<evidence type="ECO:0000313" key="3">
    <source>
        <dbReference type="Proteomes" id="UP000319828"/>
    </source>
</evidence>
<proteinExistence type="predicted"/>
<dbReference type="Proteomes" id="UP000319828">
    <property type="component" value="Unassembled WGS sequence"/>
</dbReference>
<gene>
    <name evidence="2" type="ORF">FOF44_16990</name>
</gene>
<dbReference type="OrthoDB" id="5868820at2"/>
<sequence>MKKTAITVAMLSLAAASSNALADGNETASVTLTHAVPLVCNIGLLATGDADTSLGEIAELSSGHNKILELNNITDKNPQSISGAVKCNSNDGYNIDVSLAQGGLFNSDGGDTIPYTLTPSVKNGPKLQVSNASFTYTGGANMNGVFTSDYEPGEQQFKLTLETAAGVFDNAGSGHYTETITFSLVAL</sequence>
<name>A0A557NVF4_9VIBR</name>
<keyword evidence="1" id="KW-0732">Signal</keyword>
<comment type="caution">
    <text evidence="2">The sequence shown here is derived from an EMBL/GenBank/DDBJ whole genome shotgun (WGS) entry which is preliminary data.</text>
</comment>
<dbReference type="AlphaFoldDB" id="A0A557NVF4"/>
<feature type="chain" id="PRO_5022106630" description="Spore coat protein U domain-containing protein" evidence="1">
    <location>
        <begin position="23"/>
        <end position="187"/>
    </location>
</feature>
<dbReference type="EMBL" id="VMKJ01000057">
    <property type="protein sequence ID" value="TVO32414.1"/>
    <property type="molecule type" value="Genomic_DNA"/>
</dbReference>
<evidence type="ECO:0008006" key="4">
    <source>
        <dbReference type="Google" id="ProtNLM"/>
    </source>
</evidence>
<dbReference type="RefSeq" id="WP_144389140.1">
    <property type="nucleotide sequence ID" value="NZ_CANNCB010000062.1"/>
</dbReference>
<accession>A0A557NVF4</accession>
<reference evidence="2 3" key="1">
    <citation type="submission" date="2019-07" db="EMBL/GenBank/DDBJ databases">
        <title>The draft genome sequence of Vibrio algivorus M1486.</title>
        <authorList>
            <person name="Meng X."/>
        </authorList>
    </citation>
    <scope>NUCLEOTIDE SEQUENCE [LARGE SCALE GENOMIC DNA]</scope>
    <source>
        <strain evidence="2 3">M1486</strain>
    </source>
</reference>
<evidence type="ECO:0000256" key="1">
    <source>
        <dbReference type="SAM" id="SignalP"/>
    </source>
</evidence>
<evidence type="ECO:0000313" key="2">
    <source>
        <dbReference type="EMBL" id="TVO32414.1"/>
    </source>
</evidence>
<feature type="signal peptide" evidence="1">
    <location>
        <begin position="1"/>
        <end position="22"/>
    </location>
</feature>
<organism evidence="2 3">
    <name type="scientific">Vibrio algivorus</name>
    <dbReference type="NCBI Taxonomy" id="1667024"/>
    <lineage>
        <taxon>Bacteria</taxon>
        <taxon>Pseudomonadati</taxon>
        <taxon>Pseudomonadota</taxon>
        <taxon>Gammaproteobacteria</taxon>
        <taxon>Vibrionales</taxon>
        <taxon>Vibrionaceae</taxon>
        <taxon>Vibrio</taxon>
    </lineage>
</organism>
<protein>
    <recommendedName>
        <fullName evidence="4">Spore coat protein U domain-containing protein</fullName>
    </recommendedName>
</protein>